<proteinExistence type="predicted"/>
<comment type="caution">
    <text evidence="2">The sequence shown here is derived from an EMBL/GenBank/DDBJ whole genome shotgun (WGS) entry which is preliminary data.</text>
</comment>
<keyword evidence="3" id="KW-1185">Reference proteome</keyword>
<evidence type="ECO:0000259" key="1">
    <source>
        <dbReference type="Pfam" id="PF03551"/>
    </source>
</evidence>
<dbReference type="InterPro" id="IPR005149">
    <property type="entry name" value="Tscrpt_reg_PadR_N"/>
</dbReference>
<name>A0A849AFT6_9MICO</name>
<evidence type="ECO:0000313" key="2">
    <source>
        <dbReference type="EMBL" id="NNG39279.1"/>
    </source>
</evidence>
<dbReference type="Gene3D" id="1.10.10.10">
    <property type="entry name" value="Winged helix-like DNA-binding domain superfamily/Winged helix DNA-binding domain"/>
    <property type="match status" value="1"/>
</dbReference>
<dbReference type="InterPro" id="IPR011991">
    <property type="entry name" value="ArsR-like_HTH"/>
</dbReference>
<feature type="domain" description="Transcription regulator PadR N-terminal" evidence="1">
    <location>
        <begin position="14"/>
        <end position="81"/>
    </location>
</feature>
<dbReference type="PANTHER" id="PTHR43252">
    <property type="entry name" value="TRANSCRIPTIONAL REGULATOR YQJI"/>
    <property type="match status" value="1"/>
</dbReference>
<dbReference type="InterPro" id="IPR036390">
    <property type="entry name" value="WH_DNA-bd_sf"/>
</dbReference>
<dbReference type="InterPro" id="IPR036388">
    <property type="entry name" value="WH-like_DNA-bd_sf"/>
</dbReference>
<dbReference type="AlphaFoldDB" id="A0A849AFT6"/>
<organism evidence="2 3">
    <name type="scientific">Flexivirga aerilata</name>
    <dbReference type="NCBI Taxonomy" id="1656889"/>
    <lineage>
        <taxon>Bacteria</taxon>
        <taxon>Bacillati</taxon>
        <taxon>Actinomycetota</taxon>
        <taxon>Actinomycetes</taxon>
        <taxon>Micrococcales</taxon>
        <taxon>Dermacoccaceae</taxon>
        <taxon>Flexivirga</taxon>
    </lineage>
</organism>
<reference evidence="2 3" key="1">
    <citation type="submission" date="2020-05" db="EMBL/GenBank/DDBJ databases">
        <title>Flexivirga sp. ID2601S isolated from air conditioner.</title>
        <authorList>
            <person name="Kim D.H."/>
        </authorList>
    </citation>
    <scope>NUCLEOTIDE SEQUENCE [LARGE SCALE GENOMIC DNA]</scope>
    <source>
        <strain evidence="2 3">ID2601S</strain>
    </source>
</reference>
<evidence type="ECO:0000313" key="3">
    <source>
        <dbReference type="Proteomes" id="UP000557772"/>
    </source>
</evidence>
<dbReference type="RefSeq" id="WP_171153899.1">
    <property type="nucleotide sequence ID" value="NZ_JABENB010000001.1"/>
</dbReference>
<dbReference type="CDD" id="cd00090">
    <property type="entry name" value="HTH_ARSR"/>
    <property type="match status" value="1"/>
</dbReference>
<protein>
    <submittedName>
        <fullName evidence="2">PadR family transcriptional regulator</fullName>
    </submittedName>
</protein>
<dbReference type="Pfam" id="PF03551">
    <property type="entry name" value="PadR"/>
    <property type="match status" value="1"/>
</dbReference>
<dbReference type="PANTHER" id="PTHR43252:SF7">
    <property type="entry name" value="TRANSCRIPTIONAL REGULATOR YQJI"/>
    <property type="match status" value="1"/>
</dbReference>
<dbReference type="Proteomes" id="UP000557772">
    <property type="component" value="Unassembled WGS sequence"/>
</dbReference>
<dbReference type="SUPFAM" id="SSF46785">
    <property type="entry name" value="Winged helix' DNA-binding domain"/>
    <property type="match status" value="1"/>
</dbReference>
<gene>
    <name evidence="2" type="ORF">HJ588_08325</name>
</gene>
<accession>A0A849AFT6</accession>
<dbReference type="EMBL" id="JABENB010000001">
    <property type="protein sequence ID" value="NNG39279.1"/>
    <property type="molecule type" value="Genomic_DNA"/>
</dbReference>
<sequence>MSPVFAHGQLRLYLLALLAEGPRHGYEIMRDLEQRFNGLYTPSAGTVYPRLAKLEEDGLVRRSDDGRKATYTLTDAGRAEIDSRQGDLGDLEQDLDRSVAQLADEVRSRVKGEAADLRAELKAAAQEARRTATPISGWGDWSGSGKADDADFERAINTLRQRARKVYRAKQATDDLKADVLQVIRDAQRLIDELGRR</sequence>